<name>A0A6J5L9W5_9CAUD</name>
<accession>A0A6J5L9W5</accession>
<sequence>MNNPKIELLVTATIVGDANAEIRGYYHYDNVIRKHFVVDADTCMRHEVIEKTVKLLNNE</sequence>
<gene>
    <name evidence="1" type="ORF">UFOVP129_83</name>
</gene>
<reference evidence="1" key="1">
    <citation type="submission" date="2020-04" db="EMBL/GenBank/DDBJ databases">
        <authorList>
            <person name="Chiriac C."/>
            <person name="Salcher M."/>
            <person name="Ghai R."/>
            <person name="Kavagutti S V."/>
        </authorList>
    </citation>
    <scope>NUCLEOTIDE SEQUENCE</scope>
</reference>
<proteinExistence type="predicted"/>
<dbReference type="EMBL" id="LR796245">
    <property type="protein sequence ID" value="CAB4131398.1"/>
    <property type="molecule type" value="Genomic_DNA"/>
</dbReference>
<protein>
    <submittedName>
        <fullName evidence="1">Uncharacterized protein</fullName>
    </submittedName>
</protein>
<organism evidence="1">
    <name type="scientific">uncultured Caudovirales phage</name>
    <dbReference type="NCBI Taxonomy" id="2100421"/>
    <lineage>
        <taxon>Viruses</taxon>
        <taxon>Duplodnaviria</taxon>
        <taxon>Heunggongvirae</taxon>
        <taxon>Uroviricota</taxon>
        <taxon>Caudoviricetes</taxon>
        <taxon>Peduoviridae</taxon>
        <taxon>Maltschvirus</taxon>
        <taxon>Maltschvirus maltsch</taxon>
    </lineage>
</organism>
<evidence type="ECO:0000313" key="1">
    <source>
        <dbReference type="EMBL" id="CAB4131398.1"/>
    </source>
</evidence>